<gene>
    <name evidence="2" type="ORF">I8J30_22840</name>
</gene>
<evidence type="ECO:0000313" key="2">
    <source>
        <dbReference type="EMBL" id="MBP3965555.1"/>
    </source>
</evidence>
<accession>A0ABS5CI78</accession>
<feature type="chain" id="PRO_5046194066" evidence="1">
    <location>
        <begin position="32"/>
        <end position="582"/>
    </location>
</feature>
<comment type="caution">
    <text evidence="2">The sequence shown here is derived from an EMBL/GenBank/DDBJ whole genome shotgun (WGS) entry which is preliminary data.</text>
</comment>
<keyword evidence="3" id="KW-1185">Reference proteome</keyword>
<dbReference type="Gene3D" id="3.40.190.10">
    <property type="entry name" value="Periplasmic binding protein-like II"/>
    <property type="match status" value="2"/>
</dbReference>
<dbReference type="PANTHER" id="PTHR43649">
    <property type="entry name" value="ARABINOSE-BINDING PROTEIN-RELATED"/>
    <property type="match status" value="1"/>
</dbReference>
<dbReference type="EMBL" id="JAGKSP010000011">
    <property type="protein sequence ID" value="MBP3965555.1"/>
    <property type="molecule type" value="Genomic_DNA"/>
</dbReference>
<evidence type="ECO:0000313" key="3">
    <source>
        <dbReference type="Proteomes" id="UP000673394"/>
    </source>
</evidence>
<dbReference type="SUPFAM" id="SSF53850">
    <property type="entry name" value="Periplasmic binding protein-like II"/>
    <property type="match status" value="1"/>
</dbReference>
<protein>
    <submittedName>
        <fullName evidence="2">Extracellular solute-binding protein</fullName>
    </submittedName>
</protein>
<dbReference type="Pfam" id="PF01547">
    <property type="entry name" value="SBP_bac_1"/>
    <property type="match status" value="1"/>
</dbReference>
<name>A0ABS5CI78_9BACL</name>
<dbReference type="Proteomes" id="UP000673394">
    <property type="component" value="Unassembled WGS sequence"/>
</dbReference>
<organism evidence="2 3">
    <name type="scientific">Paenibacillus lignilyticus</name>
    <dbReference type="NCBI Taxonomy" id="1172615"/>
    <lineage>
        <taxon>Bacteria</taxon>
        <taxon>Bacillati</taxon>
        <taxon>Bacillota</taxon>
        <taxon>Bacilli</taxon>
        <taxon>Bacillales</taxon>
        <taxon>Paenibacillaceae</taxon>
        <taxon>Paenibacillus</taxon>
    </lineage>
</organism>
<dbReference type="PROSITE" id="PS51257">
    <property type="entry name" value="PROKAR_LIPOPROTEIN"/>
    <property type="match status" value="1"/>
</dbReference>
<dbReference type="PANTHER" id="PTHR43649:SF12">
    <property type="entry name" value="DIACETYLCHITOBIOSE BINDING PROTEIN DASA"/>
    <property type="match status" value="1"/>
</dbReference>
<dbReference type="InterPro" id="IPR006059">
    <property type="entry name" value="SBP"/>
</dbReference>
<proteinExistence type="predicted"/>
<dbReference type="RefSeq" id="WP_210662075.1">
    <property type="nucleotide sequence ID" value="NZ_JAGKSP010000011.1"/>
</dbReference>
<feature type="signal peptide" evidence="1">
    <location>
        <begin position="1"/>
        <end position="31"/>
    </location>
</feature>
<evidence type="ECO:0000256" key="1">
    <source>
        <dbReference type="SAM" id="SignalP"/>
    </source>
</evidence>
<sequence length="582" mass="64796">MKGKRLKRSFTFGLIITVLAVLITGCGSSNNNNNEGATNVNEPAKNTAANEANTGNNAAAEAEPAPDLSPIEFTINTADDKLKWDTPITKAITEKTGVSLKYDLSVGDQFQKWDLWLAAGDYPDVVVLDANYTQKFKDAGAIIPLNDLIDKYGPNIKEKYGKYFNLLKGKDGNIYSLSGVNKSEEAAANSTANFIVQYDVLKEAGYPEIKTFDQLYDVIKAYADKHPQIDGKDTIGFAASMASWTMKIEFNNPVINALGLPDHDRSRIDANGNVTYNPVSEESKAYLKFLNKLYNNGLFDKEAFSLDNIATKAAQGRVLAAYSPGWFLGDAEASLRNSGHPERAYAHIPIYFSEGTEDHSNTLTPTQAGSYQWTISKNAKNPERMIQMIDFLFSDEGQILTQWGIEGTHFDVKDGRRVLKPELIQQRLADPDTDYKEGFHGIGTGNFSWFGIGNGAKLADGDYSTPLTKDMVIANYDDMTKEVLAKYGKQVWADFLPPVEYVPGYIWQLTPPESTKVEEQKIDDTWRKYLPKIIMSKDDAAFDSNWKDMQDAINKNGLEKVEAAYTQLWADFNDKYNSILGQ</sequence>
<reference evidence="2 3" key="1">
    <citation type="submission" date="2021-04" db="EMBL/GenBank/DDBJ databases">
        <title>Paenibacillus sp. DLE-14 whole genome sequence.</title>
        <authorList>
            <person name="Ham Y.J."/>
        </authorList>
    </citation>
    <scope>NUCLEOTIDE SEQUENCE [LARGE SCALE GENOMIC DNA]</scope>
    <source>
        <strain evidence="2 3">DLE-14</strain>
    </source>
</reference>
<dbReference type="InterPro" id="IPR050490">
    <property type="entry name" value="Bact_solute-bd_prot1"/>
</dbReference>
<keyword evidence="1" id="KW-0732">Signal</keyword>